<dbReference type="InterPro" id="IPR029058">
    <property type="entry name" value="AB_hydrolase_fold"/>
</dbReference>
<reference evidence="2 3" key="1">
    <citation type="submission" date="2020-05" db="EMBL/GenBank/DDBJ databases">
        <authorList>
            <person name="Campoy J."/>
            <person name="Schneeberger K."/>
            <person name="Spophaly S."/>
        </authorList>
    </citation>
    <scope>NUCLEOTIDE SEQUENCE [LARGE SCALE GENOMIC DNA]</scope>
    <source>
        <strain evidence="2">PruArmRojPasFocal</strain>
    </source>
</reference>
<sequence length="370" mass="40881">MDCLRFSGLHETSANSYELLVEAATLIPIWHYLCHVLHGRYLATPWLTSPHLQNFFLNFFGNPPAATYQRELFRLSDGGTIALDWAVSSYVLPKDDTTPIVVVLPGLTSDSQSSYIRHLAFNTAKMGWNVVISNHRGLGGVPITSDLVYNCGWTNDIREVCNRLHHKHPKAPLFLIGTSIDVSADIEYVLGANILVKYLGEEGDNAPVSGAAAISNPWDFLIGDRFIRRTYTSIAIPGLRIGMARCVAFGITMLPVMWASLRLWTRFIGAQAAPFMCAMCVRLCFVSVPWMIQSAPEKPFLGMNRAVDEFFKVLYCGQYMHAHKKMKTSSGSELPLGSTIDQDKKLVLLGKVVAAVALAKVVAKKLGFVA</sequence>
<evidence type="ECO:0008006" key="4">
    <source>
        <dbReference type="Google" id="ProtNLM"/>
    </source>
</evidence>
<dbReference type="SUPFAM" id="SSF53474">
    <property type="entry name" value="alpha/beta-Hydrolases"/>
    <property type="match status" value="1"/>
</dbReference>
<dbReference type="PANTHER" id="PTHR10794:SF63">
    <property type="entry name" value="ALPHA_BETA HYDROLASE 1, ISOFORM A"/>
    <property type="match status" value="1"/>
</dbReference>
<organism evidence="2 3">
    <name type="scientific">Prunus armeniaca</name>
    <name type="common">Apricot</name>
    <name type="synonym">Armeniaca vulgaris</name>
    <dbReference type="NCBI Taxonomy" id="36596"/>
    <lineage>
        <taxon>Eukaryota</taxon>
        <taxon>Viridiplantae</taxon>
        <taxon>Streptophyta</taxon>
        <taxon>Embryophyta</taxon>
        <taxon>Tracheophyta</taxon>
        <taxon>Spermatophyta</taxon>
        <taxon>Magnoliopsida</taxon>
        <taxon>eudicotyledons</taxon>
        <taxon>Gunneridae</taxon>
        <taxon>Pentapetalae</taxon>
        <taxon>rosids</taxon>
        <taxon>fabids</taxon>
        <taxon>Rosales</taxon>
        <taxon>Rosaceae</taxon>
        <taxon>Amygdaloideae</taxon>
        <taxon>Amygdaleae</taxon>
        <taxon>Prunus</taxon>
    </lineage>
</organism>
<comment type="similarity">
    <text evidence="1">Belongs to the AB hydrolase superfamily. AB hydrolase 4 family.</text>
</comment>
<protein>
    <recommendedName>
        <fullName evidence="4">Serine aminopeptidase S33 domain-containing protein</fullName>
    </recommendedName>
</protein>
<evidence type="ECO:0000313" key="2">
    <source>
        <dbReference type="EMBL" id="CAB4261668.1"/>
    </source>
</evidence>
<dbReference type="AlphaFoldDB" id="A0A6J5TG44"/>
<evidence type="ECO:0000313" key="3">
    <source>
        <dbReference type="Proteomes" id="UP000507222"/>
    </source>
</evidence>
<name>A0A6J5TG44_PRUAR</name>
<proteinExistence type="inferred from homology"/>
<dbReference type="Gene3D" id="3.40.50.1820">
    <property type="entry name" value="alpha/beta hydrolase"/>
    <property type="match status" value="1"/>
</dbReference>
<dbReference type="InterPro" id="IPR050960">
    <property type="entry name" value="AB_hydrolase_4_sf"/>
</dbReference>
<dbReference type="GO" id="GO:0047372">
    <property type="term" value="F:monoacylglycerol lipase activity"/>
    <property type="evidence" value="ECO:0007669"/>
    <property type="project" value="TreeGrafter"/>
</dbReference>
<evidence type="ECO:0000256" key="1">
    <source>
        <dbReference type="ARBA" id="ARBA00010884"/>
    </source>
</evidence>
<accession>A0A6J5TG44</accession>
<gene>
    <name evidence="2" type="ORF">CURHAP_LOCUS475</name>
</gene>
<dbReference type="Proteomes" id="UP000507222">
    <property type="component" value="Unassembled WGS sequence"/>
</dbReference>
<dbReference type="GO" id="GO:0034338">
    <property type="term" value="F:short-chain carboxylesterase activity"/>
    <property type="evidence" value="ECO:0007669"/>
    <property type="project" value="TreeGrafter"/>
</dbReference>
<dbReference type="EMBL" id="CAEKDK010000001">
    <property type="protein sequence ID" value="CAB4261668.1"/>
    <property type="molecule type" value="Genomic_DNA"/>
</dbReference>
<dbReference type="PANTHER" id="PTHR10794">
    <property type="entry name" value="ABHYDROLASE DOMAIN-CONTAINING PROTEIN"/>
    <property type="match status" value="1"/>
</dbReference>